<accession>A0A849SA97</accession>
<dbReference type="GO" id="GO:0042586">
    <property type="term" value="F:peptide deformylase activity"/>
    <property type="evidence" value="ECO:0007669"/>
    <property type="project" value="UniProtKB-UniRule"/>
</dbReference>
<dbReference type="Pfam" id="PF01327">
    <property type="entry name" value="Pep_deformylase"/>
    <property type="match status" value="1"/>
</dbReference>
<proteinExistence type="inferred from homology"/>
<feature type="active site" evidence="2">
    <location>
        <position position="136"/>
    </location>
</feature>
<dbReference type="GO" id="GO:0006412">
    <property type="term" value="P:translation"/>
    <property type="evidence" value="ECO:0007669"/>
    <property type="project" value="UniProtKB-UniRule"/>
</dbReference>
<sequence>MSIRSIRIYGDPVLRERARPVTEFDDALRELVADLYETMVAYNGVGLAAPQVGIPHRLLVIDLPLDDETRARFALINPELSERSGSEGGEEGCLSIPGVYDEVKRATRMRVKGLDEHGRPLDFEASGYLARAIQHEVDHLDGVLFIDRLSPLRRQFLRGKLEGLKRGEMPDGYPQHERGEGLG</sequence>
<evidence type="ECO:0000313" key="4">
    <source>
        <dbReference type="Proteomes" id="UP000580839"/>
    </source>
</evidence>
<dbReference type="CDD" id="cd00487">
    <property type="entry name" value="Pep_deformylase"/>
    <property type="match status" value="1"/>
</dbReference>
<organism evidence="3 4">
    <name type="scientific">Eiseniibacteriota bacterium</name>
    <dbReference type="NCBI Taxonomy" id="2212470"/>
    <lineage>
        <taxon>Bacteria</taxon>
        <taxon>Candidatus Eiseniibacteriota</taxon>
    </lineage>
</organism>
<dbReference type="PANTHER" id="PTHR10458">
    <property type="entry name" value="PEPTIDE DEFORMYLASE"/>
    <property type="match status" value="1"/>
</dbReference>
<dbReference type="EC" id="3.5.1.88" evidence="2"/>
<keyword evidence="2" id="KW-0408">Iron</keyword>
<comment type="function">
    <text evidence="2">Removes the formyl group from the N-terminal Met of newly synthesized proteins. Requires at least a dipeptide for an efficient rate of reaction. N-terminal L-methionine is a prerequisite for activity but the enzyme has broad specificity at other positions.</text>
</comment>
<dbReference type="AlphaFoldDB" id="A0A849SA97"/>
<dbReference type="Proteomes" id="UP000580839">
    <property type="component" value="Unassembled WGS sequence"/>
</dbReference>
<dbReference type="PANTHER" id="PTHR10458:SF22">
    <property type="entry name" value="PEPTIDE DEFORMYLASE"/>
    <property type="match status" value="1"/>
</dbReference>
<dbReference type="HAMAP" id="MF_00163">
    <property type="entry name" value="Pep_deformylase"/>
    <property type="match status" value="1"/>
</dbReference>
<comment type="similarity">
    <text evidence="1 2">Belongs to the polypeptide deformylase family.</text>
</comment>
<dbReference type="Gene3D" id="3.90.45.10">
    <property type="entry name" value="Peptide deformylase"/>
    <property type="match status" value="1"/>
</dbReference>
<keyword evidence="2" id="KW-0479">Metal-binding</keyword>
<keyword evidence="2" id="KW-0648">Protein biosynthesis</keyword>
<protein>
    <recommendedName>
        <fullName evidence="2">Peptide deformylase</fullName>
        <shortName evidence="2">PDF</shortName>
        <ecNumber evidence="2">3.5.1.88</ecNumber>
    </recommendedName>
    <alternativeName>
        <fullName evidence="2">Polypeptide deformylase</fullName>
    </alternativeName>
</protein>
<comment type="cofactor">
    <cofactor evidence="2">
        <name>Fe(2+)</name>
        <dbReference type="ChEBI" id="CHEBI:29033"/>
    </cofactor>
    <text evidence="2">Binds 1 Fe(2+) ion.</text>
</comment>
<dbReference type="PIRSF" id="PIRSF004749">
    <property type="entry name" value="Pep_def"/>
    <property type="match status" value="1"/>
</dbReference>
<comment type="catalytic activity">
    <reaction evidence="2">
        <text>N-terminal N-formyl-L-methionyl-[peptide] + H2O = N-terminal L-methionyl-[peptide] + formate</text>
        <dbReference type="Rhea" id="RHEA:24420"/>
        <dbReference type="Rhea" id="RHEA-COMP:10639"/>
        <dbReference type="Rhea" id="RHEA-COMP:10640"/>
        <dbReference type="ChEBI" id="CHEBI:15377"/>
        <dbReference type="ChEBI" id="CHEBI:15740"/>
        <dbReference type="ChEBI" id="CHEBI:49298"/>
        <dbReference type="ChEBI" id="CHEBI:64731"/>
        <dbReference type="EC" id="3.5.1.88"/>
    </reaction>
</comment>
<dbReference type="InterPro" id="IPR023635">
    <property type="entry name" value="Peptide_deformylase"/>
</dbReference>
<feature type="binding site" evidence="2">
    <location>
        <position position="139"/>
    </location>
    <ligand>
        <name>Fe cation</name>
        <dbReference type="ChEBI" id="CHEBI:24875"/>
    </ligand>
</feature>
<feature type="binding site" evidence="2">
    <location>
        <position position="135"/>
    </location>
    <ligand>
        <name>Fe cation</name>
        <dbReference type="ChEBI" id="CHEBI:24875"/>
    </ligand>
</feature>
<name>A0A849SA97_UNCEI</name>
<keyword evidence="2 3" id="KW-0378">Hydrolase</keyword>
<dbReference type="NCBIfam" id="TIGR00079">
    <property type="entry name" value="pept_deformyl"/>
    <property type="match status" value="1"/>
</dbReference>
<dbReference type="GO" id="GO:0046872">
    <property type="term" value="F:metal ion binding"/>
    <property type="evidence" value="ECO:0007669"/>
    <property type="project" value="UniProtKB-KW"/>
</dbReference>
<reference evidence="3 4" key="1">
    <citation type="submission" date="2020-04" db="EMBL/GenBank/DDBJ databases">
        <title>Metagenomic profiling of ammonia- and methane-oxidizing microorganisms in a Dutch drinking water treatment plant.</title>
        <authorList>
            <person name="Poghosyan L."/>
            <person name="Leucker S."/>
        </authorList>
    </citation>
    <scope>NUCLEOTIDE SEQUENCE [LARGE SCALE GENOMIC DNA]</scope>
    <source>
        <strain evidence="3">S-RSF-IL-03</strain>
    </source>
</reference>
<comment type="caution">
    <text evidence="3">The sequence shown here is derived from an EMBL/GenBank/DDBJ whole genome shotgun (WGS) entry which is preliminary data.</text>
</comment>
<dbReference type="SUPFAM" id="SSF56420">
    <property type="entry name" value="Peptide deformylase"/>
    <property type="match status" value="1"/>
</dbReference>
<gene>
    <name evidence="2 3" type="primary">def</name>
    <name evidence="3" type="ORF">HOP12_00335</name>
</gene>
<evidence type="ECO:0000313" key="3">
    <source>
        <dbReference type="EMBL" id="NOT32598.1"/>
    </source>
</evidence>
<dbReference type="NCBIfam" id="NF001159">
    <property type="entry name" value="PRK00150.1-3"/>
    <property type="match status" value="1"/>
</dbReference>
<dbReference type="EMBL" id="JABFRW010000005">
    <property type="protein sequence ID" value="NOT32598.1"/>
    <property type="molecule type" value="Genomic_DNA"/>
</dbReference>
<evidence type="ECO:0000256" key="2">
    <source>
        <dbReference type="HAMAP-Rule" id="MF_00163"/>
    </source>
</evidence>
<evidence type="ECO:0000256" key="1">
    <source>
        <dbReference type="ARBA" id="ARBA00010759"/>
    </source>
</evidence>
<dbReference type="InterPro" id="IPR036821">
    <property type="entry name" value="Peptide_deformylase_sf"/>
</dbReference>
<feature type="binding site" evidence="2">
    <location>
        <position position="93"/>
    </location>
    <ligand>
        <name>Fe cation</name>
        <dbReference type="ChEBI" id="CHEBI:24875"/>
    </ligand>
</feature>
<dbReference type="PRINTS" id="PR01576">
    <property type="entry name" value="PDEFORMYLASE"/>
</dbReference>